<evidence type="ECO:0000313" key="3">
    <source>
        <dbReference type="Proteomes" id="UP000736335"/>
    </source>
</evidence>
<dbReference type="EMBL" id="WIUZ02000003">
    <property type="protein sequence ID" value="KAF9789178.1"/>
    <property type="molecule type" value="Genomic_DNA"/>
</dbReference>
<dbReference type="Proteomes" id="UP000736335">
    <property type="component" value="Unassembled WGS sequence"/>
</dbReference>
<protein>
    <submittedName>
        <fullName evidence="2">Uncharacterized protein</fullName>
    </submittedName>
</protein>
<evidence type="ECO:0000256" key="1">
    <source>
        <dbReference type="SAM" id="MobiDB-lite"/>
    </source>
</evidence>
<evidence type="ECO:0000313" key="2">
    <source>
        <dbReference type="EMBL" id="KAF9789178.1"/>
    </source>
</evidence>
<sequence length="300" mass="34418">MHFAVRTDKGIDEGDGAFWLMHGVSYAISPAKDTNWERADCHYHEALRNPVPHHRFVRKPLRPQSRCMSAEDRSWFLERWFFIAAQATREGLVLDKALFPVSSLDLRLDARVQLPPMVPLLACSPTMNAGKDGHKLTGFYFGWPSQNLLEHNTRSPLYGREVTFHSHTPTTTPLLAIKVLPLPMNHLPHRVIKGGRQVDYDCDLSEIFRRDSLKRHGDPLDVWLPPSELHILSFATFEKSSGGIAIDMNSTERDKPESPQSREKDSRVWEQPDIRLAINSKFTQPMVIWEKWRPPGRASK</sequence>
<reference evidence="2" key="1">
    <citation type="journal article" date="2020" name="Nat. Commun.">
        <title>Large-scale genome sequencing of mycorrhizal fungi provides insights into the early evolution of symbiotic traits.</title>
        <authorList>
            <person name="Miyauchi S."/>
            <person name="Kiss E."/>
            <person name="Kuo A."/>
            <person name="Drula E."/>
            <person name="Kohler A."/>
            <person name="Sanchez-Garcia M."/>
            <person name="Morin E."/>
            <person name="Andreopoulos B."/>
            <person name="Barry K.W."/>
            <person name="Bonito G."/>
            <person name="Buee M."/>
            <person name="Carver A."/>
            <person name="Chen C."/>
            <person name="Cichocki N."/>
            <person name="Clum A."/>
            <person name="Culley D."/>
            <person name="Crous P.W."/>
            <person name="Fauchery L."/>
            <person name="Girlanda M."/>
            <person name="Hayes R.D."/>
            <person name="Keri Z."/>
            <person name="LaButti K."/>
            <person name="Lipzen A."/>
            <person name="Lombard V."/>
            <person name="Magnuson J."/>
            <person name="Maillard F."/>
            <person name="Murat C."/>
            <person name="Nolan M."/>
            <person name="Ohm R.A."/>
            <person name="Pangilinan J."/>
            <person name="Pereira M.F."/>
            <person name="Perotto S."/>
            <person name="Peter M."/>
            <person name="Pfister S."/>
            <person name="Riley R."/>
            <person name="Sitrit Y."/>
            <person name="Stielow J.B."/>
            <person name="Szollosi G."/>
            <person name="Zifcakova L."/>
            <person name="Stursova M."/>
            <person name="Spatafora J.W."/>
            <person name="Tedersoo L."/>
            <person name="Vaario L.M."/>
            <person name="Yamada A."/>
            <person name="Yan M."/>
            <person name="Wang P."/>
            <person name="Xu J."/>
            <person name="Bruns T."/>
            <person name="Baldrian P."/>
            <person name="Vilgalys R."/>
            <person name="Dunand C."/>
            <person name="Henrissat B."/>
            <person name="Grigoriev I.V."/>
            <person name="Hibbett D."/>
            <person name="Nagy L.G."/>
            <person name="Martin F.M."/>
        </authorList>
    </citation>
    <scope>NUCLEOTIDE SEQUENCE</scope>
    <source>
        <strain evidence="2">UH-Tt-Lm1</strain>
    </source>
</reference>
<organism evidence="2 3">
    <name type="scientific">Thelephora terrestris</name>
    <dbReference type="NCBI Taxonomy" id="56493"/>
    <lineage>
        <taxon>Eukaryota</taxon>
        <taxon>Fungi</taxon>
        <taxon>Dikarya</taxon>
        <taxon>Basidiomycota</taxon>
        <taxon>Agaricomycotina</taxon>
        <taxon>Agaricomycetes</taxon>
        <taxon>Thelephorales</taxon>
        <taxon>Thelephoraceae</taxon>
        <taxon>Thelephora</taxon>
    </lineage>
</organism>
<comment type="caution">
    <text evidence="2">The sequence shown here is derived from an EMBL/GenBank/DDBJ whole genome shotgun (WGS) entry which is preliminary data.</text>
</comment>
<dbReference type="AlphaFoldDB" id="A0A9P6L9A8"/>
<reference evidence="2" key="2">
    <citation type="submission" date="2020-11" db="EMBL/GenBank/DDBJ databases">
        <authorList>
            <consortium name="DOE Joint Genome Institute"/>
            <person name="Kuo A."/>
            <person name="Miyauchi S."/>
            <person name="Kiss E."/>
            <person name="Drula E."/>
            <person name="Kohler A."/>
            <person name="Sanchez-Garcia M."/>
            <person name="Andreopoulos B."/>
            <person name="Barry K.W."/>
            <person name="Bonito G."/>
            <person name="Buee M."/>
            <person name="Carver A."/>
            <person name="Chen C."/>
            <person name="Cichocki N."/>
            <person name="Clum A."/>
            <person name="Culley D."/>
            <person name="Crous P.W."/>
            <person name="Fauchery L."/>
            <person name="Girlanda M."/>
            <person name="Hayes R."/>
            <person name="Keri Z."/>
            <person name="Labutti K."/>
            <person name="Lipzen A."/>
            <person name="Lombard V."/>
            <person name="Magnuson J."/>
            <person name="Maillard F."/>
            <person name="Morin E."/>
            <person name="Murat C."/>
            <person name="Nolan M."/>
            <person name="Ohm R."/>
            <person name="Pangilinan J."/>
            <person name="Pereira M."/>
            <person name="Perotto S."/>
            <person name="Peter M."/>
            <person name="Riley R."/>
            <person name="Sitrit Y."/>
            <person name="Stielow B."/>
            <person name="Szollosi G."/>
            <person name="Zifcakova L."/>
            <person name="Stursova M."/>
            <person name="Spatafora J.W."/>
            <person name="Tedersoo L."/>
            <person name="Vaario L.-M."/>
            <person name="Yamada A."/>
            <person name="Yan M."/>
            <person name="Wang P."/>
            <person name="Xu J."/>
            <person name="Bruns T."/>
            <person name="Baldrian P."/>
            <person name="Vilgalys R."/>
            <person name="Henrissat B."/>
            <person name="Grigoriev I.V."/>
            <person name="Hibbett D."/>
            <person name="Nagy L.G."/>
            <person name="Martin F.M."/>
        </authorList>
    </citation>
    <scope>NUCLEOTIDE SEQUENCE</scope>
    <source>
        <strain evidence="2">UH-Tt-Lm1</strain>
    </source>
</reference>
<feature type="compositionally biased region" description="Basic and acidic residues" evidence="1">
    <location>
        <begin position="250"/>
        <end position="271"/>
    </location>
</feature>
<name>A0A9P6L9A8_9AGAM</name>
<keyword evidence="3" id="KW-1185">Reference proteome</keyword>
<accession>A0A9P6L9A8</accession>
<proteinExistence type="predicted"/>
<gene>
    <name evidence="2" type="ORF">BJ322DRAFT_1017891</name>
</gene>
<feature type="region of interest" description="Disordered" evidence="1">
    <location>
        <begin position="247"/>
        <end position="271"/>
    </location>
</feature>